<feature type="transmembrane region" description="Helical" evidence="1">
    <location>
        <begin position="168"/>
        <end position="187"/>
    </location>
</feature>
<accession>A0A0X8GY59</accession>
<sequence>MIQTIHAELYRLSHKRSTKIYYGVWIGLFLFVTVVLSTFESGEQILLEGINALQFVSLIISAHAFSAVYCDDFKANTLGNLVSTGKSHATVVSSKLIVMTLFTGFVALIHGFIFIGIYLLFGGRFSPYDMKLLQMLVRIGGYTFASIIGFSAITSVVVYRFKNTALSIVGYILITTGWLNYLFSRFIELFEPLKELSTVTLSSMLAQIRVGSQEVSPTLFIAVLLLVVLTSSALSTCFLKQSDLS</sequence>
<reference evidence="2 3" key="1">
    <citation type="submission" date="2015-10" db="EMBL/GenBank/DDBJ databases">
        <title>Erysipelothrix larvae sp. LV19 isolated from the larval gut of the rhinoceros beetle, Trypoxylus dichotomus.</title>
        <authorList>
            <person name="Lim S."/>
            <person name="Kim B.-C."/>
        </authorList>
    </citation>
    <scope>NUCLEOTIDE SEQUENCE [LARGE SCALE GENOMIC DNA]</scope>
    <source>
        <strain evidence="2 3">LV19</strain>
    </source>
</reference>
<feature type="transmembrane region" description="Helical" evidence="1">
    <location>
        <begin position="20"/>
        <end position="39"/>
    </location>
</feature>
<keyword evidence="3" id="KW-1185">Reference proteome</keyword>
<evidence type="ECO:0000313" key="2">
    <source>
        <dbReference type="EMBL" id="AMC92585.1"/>
    </source>
</evidence>
<dbReference type="Proteomes" id="UP000063781">
    <property type="component" value="Chromosome"/>
</dbReference>
<feature type="transmembrane region" description="Helical" evidence="1">
    <location>
        <begin position="51"/>
        <end position="70"/>
    </location>
</feature>
<dbReference type="EMBL" id="CP013213">
    <property type="protein sequence ID" value="AMC92585.1"/>
    <property type="molecule type" value="Genomic_DNA"/>
</dbReference>
<dbReference type="RefSeq" id="WP_067630073.1">
    <property type="nucleotide sequence ID" value="NZ_CP013213.1"/>
</dbReference>
<dbReference type="AlphaFoldDB" id="A0A0X8GY59"/>
<name>A0A0X8GY59_9FIRM</name>
<dbReference type="OrthoDB" id="1707305at2"/>
<feature type="transmembrane region" description="Helical" evidence="1">
    <location>
        <begin position="141"/>
        <end position="161"/>
    </location>
</feature>
<protein>
    <submittedName>
        <fullName evidence="2">Uncharacterized protein</fullName>
    </submittedName>
</protein>
<proteinExistence type="predicted"/>
<feature type="transmembrane region" description="Helical" evidence="1">
    <location>
        <begin position="96"/>
        <end position="121"/>
    </location>
</feature>
<keyword evidence="1" id="KW-0812">Transmembrane</keyword>
<dbReference type="STRING" id="1514105.AOC36_00820"/>
<evidence type="ECO:0000256" key="1">
    <source>
        <dbReference type="SAM" id="Phobius"/>
    </source>
</evidence>
<dbReference type="KEGG" id="erl:AOC36_00820"/>
<keyword evidence="1" id="KW-0472">Membrane</keyword>
<organism evidence="2 3">
    <name type="scientific">Erysipelothrix larvae</name>
    <dbReference type="NCBI Taxonomy" id="1514105"/>
    <lineage>
        <taxon>Bacteria</taxon>
        <taxon>Bacillati</taxon>
        <taxon>Bacillota</taxon>
        <taxon>Erysipelotrichia</taxon>
        <taxon>Erysipelotrichales</taxon>
        <taxon>Erysipelotrichaceae</taxon>
        <taxon>Erysipelothrix</taxon>
    </lineage>
</organism>
<keyword evidence="1" id="KW-1133">Transmembrane helix</keyword>
<evidence type="ECO:0000313" key="3">
    <source>
        <dbReference type="Proteomes" id="UP000063781"/>
    </source>
</evidence>
<gene>
    <name evidence="2" type="ORF">AOC36_00820</name>
</gene>
<feature type="transmembrane region" description="Helical" evidence="1">
    <location>
        <begin position="219"/>
        <end position="239"/>
    </location>
</feature>